<feature type="transmembrane region" description="Helical" evidence="6">
    <location>
        <begin position="86"/>
        <end position="105"/>
    </location>
</feature>
<comment type="subcellular location">
    <subcellularLocation>
        <location evidence="1">Cell membrane</location>
        <topology evidence="1">Multi-pass membrane protein</topology>
    </subcellularLocation>
</comment>
<feature type="transmembrane region" description="Helical" evidence="6">
    <location>
        <begin position="13"/>
        <end position="32"/>
    </location>
</feature>
<feature type="transmembrane region" description="Helical" evidence="6">
    <location>
        <begin position="117"/>
        <end position="140"/>
    </location>
</feature>
<sequence>MDQMNHAGGFFEMWNPILLLLLIVIGYVYWNLVGPEQRIFKDAEPVERNKKLLFYTGLSLFYIAQGSIVNYIGHHYLFSVHMLQQTILYLMVPILIWRGLPAWLLRPFLYKGFFGKIFTFLTRPLIAIFTFNMVFSIYHMPFIMNGLMQNEWLLFGYHLILQITAFTMWFPIFCPLPEKDKLSDMQKIGYIFANGVLLTPACALIIFAKTLLYDMYSYSNVPFAHLPALDDQQLGGVIMKIIQEIVYGAVLAHIFFRWYRRERQDDKDDYPQGYEPQQG</sequence>
<organism evidence="7 8">
    <name type="scientific">Paenibacillus eucommiae</name>
    <dbReference type="NCBI Taxonomy" id="1355755"/>
    <lineage>
        <taxon>Bacteria</taxon>
        <taxon>Bacillati</taxon>
        <taxon>Bacillota</taxon>
        <taxon>Bacilli</taxon>
        <taxon>Bacillales</taxon>
        <taxon>Paenibacillaceae</taxon>
        <taxon>Paenibacillus</taxon>
    </lineage>
</organism>
<dbReference type="Pfam" id="PF09678">
    <property type="entry name" value="Caa3_CtaG"/>
    <property type="match status" value="1"/>
</dbReference>
<reference evidence="7 8" key="1">
    <citation type="submission" date="2021-03" db="EMBL/GenBank/DDBJ databases">
        <title>Genomic Encyclopedia of Type Strains, Phase IV (KMG-IV): sequencing the most valuable type-strain genomes for metagenomic binning, comparative biology and taxonomic classification.</title>
        <authorList>
            <person name="Goeker M."/>
        </authorList>
    </citation>
    <scope>NUCLEOTIDE SEQUENCE [LARGE SCALE GENOMIC DNA]</scope>
    <source>
        <strain evidence="7 8">DSM 26048</strain>
    </source>
</reference>
<gene>
    <name evidence="7" type="ORF">J2Z66_004048</name>
</gene>
<name>A0ABS4IZE7_9BACL</name>
<keyword evidence="4 6" id="KW-1133">Transmembrane helix</keyword>
<feature type="transmembrane region" description="Helical" evidence="6">
    <location>
        <begin position="188"/>
        <end position="213"/>
    </location>
</feature>
<evidence type="ECO:0000256" key="2">
    <source>
        <dbReference type="ARBA" id="ARBA00022475"/>
    </source>
</evidence>
<evidence type="ECO:0000256" key="4">
    <source>
        <dbReference type="ARBA" id="ARBA00022989"/>
    </source>
</evidence>
<dbReference type="EMBL" id="JAGGLB010000013">
    <property type="protein sequence ID" value="MBP1992440.1"/>
    <property type="molecule type" value="Genomic_DNA"/>
</dbReference>
<keyword evidence="2" id="KW-1003">Cell membrane</keyword>
<keyword evidence="8" id="KW-1185">Reference proteome</keyword>
<evidence type="ECO:0000313" key="8">
    <source>
        <dbReference type="Proteomes" id="UP001519287"/>
    </source>
</evidence>
<dbReference type="InterPro" id="IPR019108">
    <property type="entry name" value="Caa3_assmbl_CtaG-rel"/>
</dbReference>
<evidence type="ECO:0000256" key="1">
    <source>
        <dbReference type="ARBA" id="ARBA00004651"/>
    </source>
</evidence>
<comment type="caution">
    <text evidence="7">The sequence shown here is derived from an EMBL/GenBank/DDBJ whole genome shotgun (WGS) entry which is preliminary data.</text>
</comment>
<evidence type="ECO:0000256" key="3">
    <source>
        <dbReference type="ARBA" id="ARBA00022692"/>
    </source>
</evidence>
<feature type="transmembrane region" description="Helical" evidence="6">
    <location>
        <begin position="233"/>
        <end position="256"/>
    </location>
</feature>
<evidence type="ECO:0000256" key="5">
    <source>
        <dbReference type="ARBA" id="ARBA00023136"/>
    </source>
</evidence>
<evidence type="ECO:0000313" key="7">
    <source>
        <dbReference type="EMBL" id="MBP1992440.1"/>
    </source>
</evidence>
<keyword evidence="3 6" id="KW-0812">Transmembrane</keyword>
<proteinExistence type="predicted"/>
<feature type="transmembrane region" description="Helical" evidence="6">
    <location>
        <begin position="52"/>
        <end position="74"/>
    </location>
</feature>
<protein>
    <submittedName>
        <fullName evidence="7">Membrane protein</fullName>
    </submittedName>
</protein>
<evidence type="ECO:0000256" key="6">
    <source>
        <dbReference type="SAM" id="Phobius"/>
    </source>
</evidence>
<accession>A0ABS4IZE7</accession>
<dbReference type="Proteomes" id="UP001519287">
    <property type="component" value="Unassembled WGS sequence"/>
</dbReference>
<feature type="transmembrane region" description="Helical" evidence="6">
    <location>
        <begin position="152"/>
        <end position="176"/>
    </location>
</feature>
<keyword evidence="5 6" id="KW-0472">Membrane</keyword>